<gene>
    <name evidence="2" type="ORF">S01H4_35244</name>
</gene>
<evidence type="ECO:0000259" key="1">
    <source>
        <dbReference type="Pfam" id="PF12724"/>
    </source>
</evidence>
<reference evidence="2" key="1">
    <citation type="journal article" date="2014" name="Front. Microbiol.">
        <title>High frequency of phylogenetically diverse reductive dehalogenase-homologous genes in deep subseafloor sedimentary metagenomes.</title>
        <authorList>
            <person name="Kawai M."/>
            <person name="Futagami T."/>
            <person name="Toyoda A."/>
            <person name="Takaki Y."/>
            <person name="Nishi S."/>
            <person name="Hori S."/>
            <person name="Arai W."/>
            <person name="Tsubouchi T."/>
            <person name="Morono Y."/>
            <person name="Uchiyama I."/>
            <person name="Ito T."/>
            <person name="Fujiyama A."/>
            <person name="Inagaki F."/>
            <person name="Takami H."/>
        </authorList>
    </citation>
    <scope>NUCLEOTIDE SEQUENCE</scope>
    <source>
        <strain evidence="2">Expedition CK06-06</strain>
    </source>
</reference>
<name>X1BYH1_9ZZZZ</name>
<accession>X1BYH1</accession>
<evidence type="ECO:0000313" key="2">
    <source>
        <dbReference type="EMBL" id="GAG77206.1"/>
    </source>
</evidence>
<organism evidence="2">
    <name type="scientific">marine sediment metagenome</name>
    <dbReference type="NCBI Taxonomy" id="412755"/>
    <lineage>
        <taxon>unclassified sequences</taxon>
        <taxon>metagenomes</taxon>
        <taxon>ecological metagenomes</taxon>
    </lineage>
</organism>
<dbReference type="Gene3D" id="3.40.50.360">
    <property type="match status" value="1"/>
</dbReference>
<sequence length="137" mass="15980">MKTAVIYKSFLGTTEKYAKWLSEEIDAALFRFGQIKRDQFDNYDILIISSGTYASWMPLTGYLKRIWQYIKNKKVVVVAIGAAPEDDEWSKKSYKRISIDIRSKIKYFKIPGKLGKQTGKDIKKENLEPIIKYIRSL</sequence>
<feature type="domain" description="Flavodoxin" evidence="1">
    <location>
        <begin position="5"/>
        <end position="108"/>
    </location>
</feature>
<proteinExistence type="predicted"/>
<dbReference type="InterPro" id="IPR026816">
    <property type="entry name" value="Flavodoxin_dom"/>
</dbReference>
<protein>
    <recommendedName>
        <fullName evidence="1">Flavodoxin domain-containing protein</fullName>
    </recommendedName>
</protein>
<comment type="caution">
    <text evidence="2">The sequence shown here is derived from an EMBL/GenBank/DDBJ whole genome shotgun (WGS) entry which is preliminary data.</text>
</comment>
<dbReference type="SUPFAM" id="SSF52218">
    <property type="entry name" value="Flavoproteins"/>
    <property type="match status" value="1"/>
</dbReference>
<dbReference type="Pfam" id="PF12724">
    <property type="entry name" value="Flavodoxin_5"/>
    <property type="match status" value="1"/>
</dbReference>
<dbReference type="AlphaFoldDB" id="X1BYH1"/>
<dbReference type="InterPro" id="IPR029039">
    <property type="entry name" value="Flavoprotein-like_sf"/>
</dbReference>
<dbReference type="EMBL" id="BART01018715">
    <property type="protein sequence ID" value="GAG77206.1"/>
    <property type="molecule type" value="Genomic_DNA"/>
</dbReference>